<dbReference type="Proteomes" id="UP000005808">
    <property type="component" value="Unassembled WGS sequence"/>
</dbReference>
<evidence type="ECO:0000313" key="1">
    <source>
        <dbReference type="EMBL" id="EHP40040.1"/>
    </source>
</evidence>
<sequence>MAFAVQAEATAGHAAATHVAQRLLPAVQDRSRQPGPPAKAMICINTALAQAYKLEALQAVTPIL</sequence>
<comment type="caution">
    <text evidence="1">The sequence shown here is derived from an EMBL/GenBank/DDBJ whole genome shotgun (WGS) entry which is preliminary data.</text>
</comment>
<protein>
    <submittedName>
        <fullName evidence="1">Uncharacterized protein</fullName>
    </submittedName>
</protein>
<dbReference type="EMBL" id="AHJE01000075">
    <property type="protein sequence ID" value="EHP40040.1"/>
    <property type="molecule type" value="Genomic_DNA"/>
</dbReference>
<evidence type="ECO:0000313" key="2">
    <source>
        <dbReference type="Proteomes" id="UP000005808"/>
    </source>
</evidence>
<accession>H1SBP8</accession>
<dbReference type="AlphaFoldDB" id="H1SBP8"/>
<gene>
    <name evidence="1" type="ORF">OR16_28069</name>
</gene>
<organism evidence="1 2">
    <name type="scientific">Cupriavidus basilensis OR16</name>
    <dbReference type="NCBI Taxonomy" id="1127483"/>
    <lineage>
        <taxon>Bacteria</taxon>
        <taxon>Pseudomonadati</taxon>
        <taxon>Pseudomonadota</taxon>
        <taxon>Betaproteobacteria</taxon>
        <taxon>Burkholderiales</taxon>
        <taxon>Burkholderiaceae</taxon>
        <taxon>Cupriavidus</taxon>
    </lineage>
</organism>
<name>H1SBP8_9BURK</name>
<dbReference type="PATRIC" id="fig|1127483.3.peg.5600"/>
<reference evidence="1 2" key="1">
    <citation type="journal article" date="2012" name="J. Bacteriol.">
        <title>De Novo Genome Project of Cupriavidus basilensis OR16.</title>
        <authorList>
            <person name="Cserhati M."/>
            <person name="Kriszt B."/>
            <person name="Szoboszlay S."/>
            <person name="Toth A."/>
            <person name="Szabo I."/>
            <person name="Tancsics A."/>
            <person name="Nagy I."/>
            <person name="Horvath B."/>
            <person name="Nagy I."/>
            <person name="Kukolya J."/>
        </authorList>
    </citation>
    <scope>NUCLEOTIDE SEQUENCE [LARGE SCALE GENOMIC DNA]</scope>
    <source>
        <strain evidence="1 2">OR16</strain>
    </source>
</reference>
<proteinExistence type="predicted"/>